<keyword evidence="7" id="KW-0665">Pyrimidine biosynthesis</keyword>
<reference evidence="9" key="1">
    <citation type="submission" date="2020-12" db="EMBL/GenBank/DDBJ databases">
        <title>Metabolic potential, ecology and presence of endohyphal bacteria is reflected in genomic diversity of Mucoromycotina.</title>
        <authorList>
            <person name="Muszewska A."/>
            <person name="Okrasinska A."/>
            <person name="Steczkiewicz K."/>
            <person name="Drgas O."/>
            <person name="Orlowska M."/>
            <person name="Perlinska-Lenart U."/>
            <person name="Aleksandrzak-Piekarczyk T."/>
            <person name="Szatraj K."/>
            <person name="Zielenkiewicz U."/>
            <person name="Pilsyk S."/>
            <person name="Malc E."/>
            <person name="Mieczkowski P."/>
            <person name="Kruszewska J.S."/>
            <person name="Biernat P."/>
            <person name="Pawlowska J."/>
        </authorList>
    </citation>
    <scope>NUCLEOTIDE SEQUENCE</scope>
    <source>
        <strain evidence="9">WA0000051536</strain>
    </source>
</reference>
<dbReference type="AlphaFoldDB" id="A0A8H7UJQ2"/>
<dbReference type="GO" id="GO:0044205">
    <property type="term" value="P:'de novo' UMP biosynthetic process"/>
    <property type="evidence" value="ECO:0007669"/>
    <property type="project" value="UniProtKB-UniPathway"/>
</dbReference>
<gene>
    <name evidence="9" type="ORF">INT44_001235</name>
</gene>
<dbReference type="CDD" id="cd01294">
    <property type="entry name" value="DHOase"/>
    <property type="match status" value="1"/>
</dbReference>
<evidence type="ECO:0000256" key="7">
    <source>
        <dbReference type="ARBA" id="ARBA00022975"/>
    </source>
</evidence>
<proteinExistence type="inferred from homology"/>
<dbReference type="HAMAP" id="MF_00219">
    <property type="entry name" value="PyrC_classII"/>
    <property type="match status" value="1"/>
</dbReference>
<dbReference type="PANTHER" id="PTHR43137:SF1">
    <property type="entry name" value="DIHYDROOROTASE"/>
    <property type="match status" value="1"/>
</dbReference>
<protein>
    <recommendedName>
        <fullName evidence="3">dihydroorotase</fullName>
        <ecNumber evidence="3">3.5.2.3</ecNumber>
    </recommendedName>
</protein>
<dbReference type="EMBL" id="JAEPRA010000002">
    <property type="protein sequence ID" value="KAG2188481.1"/>
    <property type="molecule type" value="Genomic_DNA"/>
</dbReference>
<name>A0A8H7UJQ2_9FUNG</name>
<dbReference type="GO" id="GO:0046872">
    <property type="term" value="F:metal ion binding"/>
    <property type="evidence" value="ECO:0007669"/>
    <property type="project" value="UniProtKB-KW"/>
</dbReference>
<dbReference type="InterPro" id="IPR002195">
    <property type="entry name" value="Dihydroorotase_CS"/>
</dbReference>
<feature type="domain" description="Amidohydrolase-related" evidence="8">
    <location>
        <begin position="76"/>
        <end position="184"/>
    </location>
</feature>
<dbReference type="InterPro" id="IPR032466">
    <property type="entry name" value="Metal_Hydrolase"/>
</dbReference>
<dbReference type="FunFam" id="3.20.20.140:FF:000071">
    <property type="entry name" value="Dihydroorotase, homodimeric type, variant"/>
    <property type="match status" value="1"/>
</dbReference>
<evidence type="ECO:0000313" key="9">
    <source>
        <dbReference type="EMBL" id="KAG2188481.1"/>
    </source>
</evidence>
<evidence type="ECO:0000259" key="8">
    <source>
        <dbReference type="Pfam" id="PF04909"/>
    </source>
</evidence>
<sequence>MSQDTITLPAAADFHLHLRQDEMMRMVTPMVSKGGVSLAYIMYINSKSRQPNLRPPISNTDQALAYKKELEQLAPNVTFYMTLYLSPELTIEEIRKASKAGIAGVKSYPRGVTTNSDGGIENYEVYYPIFKAMEEEGMVLNLHGEIPSDAESDICVMNAEERFLPQLEKLHNAFPNLKIVLEHATSKAAVELVKRLGDTVGCTITVHHLQLIVDDWAGQPHHFCKPVAKYPHDRSALQEVVSSGHPRFFLGTDSAPHPKGTKETSCAHAGVFTTPLVLPYLAQIFDSLGCLDKLENFACHFGKSFYGLSQKPEFENATVTLARTGSELVVPDEFHISQDGQPSSLGTVVPFWAGKPLGWQIVKDF</sequence>
<evidence type="ECO:0000256" key="1">
    <source>
        <dbReference type="ARBA" id="ARBA00004880"/>
    </source>
</evidence>
<keyword evidence="6" id="KW-0862">Zinc</keyword>
<evidence type="ECO:0000256" key="4">
    <source>
        <dbReference type="ARBA" id="ARBA00022723"/>
    </source>
</evidence>
<dbReference type="InterPro" id="IPR004721">
    <property type="entry name" value="DHOdimr"/>
</dbReference>
<comment type="similarity">
    <text evidence="2">Belongs to the metallo-dependent hydrolases superfamily. DHOase family. Class II DHOase subfamily.</text>
</comment>
<accession>A0A8H7UJQ2</accession>
<dbReference type="GO" id="GO:0004151">
    <property type="term" value="F:dihydroorotase activity"/>
    <property type="evidence" value="ECO:0007669"/>
    <property type="project" value="UniProtKB-EC"/>
</dbReference>
<keyword evidence="10" id="KW-1185">Reference proteome</keyword>
<dbReference type="PIRSF" id="PIRSF001237">
    <property type="entry name" value="DHOdimr"/>
    <property type="match status" value="1"/>
</dbReference>
<evidence type="ECO:0000313" key="10">
    <source>
        <dbReference type="Proteomes" id="UP000612746"/>
    </source>
</evidence>
<dbReference type="Gene3D" id="3.20.20.140">
    <property type="entry name" value="Metal-dependent hydrolases"/>
    <property type="match status" value="1"/>
</dbReference>
<dbReference type="EC" id="3.5.2.3" evidence="3"/>
<organism evidence="9 10">
    <name type="scientific">Umbelopsis vinacea</name>
    <dbReference type="NCBI Taxonomy" id="44442"/>
    <lineage>
        <taxon>Eukaryota</taxon>
        <taxon>Fungi</taxon>
        <taxon>Fungi incertae sedis</taxon>
        <taxon>Mucoromycota</taxon>
        <taxon>Mucoromycotina</taxon>
        <taxon>Umbelopsidomycetes</taxon>
        <taxon>Umbelopsidales</taxon>
        <taxon>Umbelopsidaceae</taxon>
        <taxon>Umbelopsis</taxon>
    </lineage>
</organism>
<dbReference type="GO" id="GO:0005737">
    <property type="term" value="C:cytoplasm"/>
    <property type="evidence" value="ECO:0007669"/>
    <property type="project" value="TreeGrafter"/>
</dbReference>
<evidence type="ECO:0000256" key="2">
    <source>
        <dbReference type="ARBA" id="ARBA00005631"/>
    </source>
</evidence>
<dbReference type="SUPFAM" id="SSF51556">
    <property type="entry name" value="Metallo-dependent hydrolases"/>
    <property type="match status" value="1"/>
</dbReference>
<keyword evidence="4" id="KW-0479">Metal-binding</keyword>
<comment type="caution">
    <text evidence="9">The sequence shown here is derived from an EMBL/GenBank/DDBJ whole genome shotgun (WGS) entry which is preliminary data.</text>
</comment>
<comment type="pathway">
    <text evidence="1">Pyrimidine metabolism; UMP biosynthesis via de novo pathway; (S)-dihydroorotate from bicarbonate: step 3/3.</text>
</comment>
<dbReference type="UniPathway" id="UPA00070">
    <property type="reaction ID" value="UER00117"/>
</dbReference>
<dbReference type="OrthoDB" id="1670005at2759"/>
<evidence type="ECO:0000256" key="3">
    <source>
        <dbReference type="ARBA" id="ARBA00012860"/>
    </source>
</evidence>
<evidence type="ECO:0000256" key="5">
    <source>
        <dbReference type="ARBA" id="ARBA00022801"/>
    </source>
</evidence>
<dbReference type="GO" id="GO:0006207">
    <property type="term" value="P:'de novo' pyrimidine nucleobase biosynthetic process"/>
    <property type="evidence" value="ECO:0007669"/>
    <property type="project" value="TreeGrafter"/>
</dbReference>
<keyword evidence="5" id="KW-0378">Hydrolase</keyword>
<dbReference type="PROSITE" id="PS00483">
    <property type="entry name" value="DIHYDROOROTASE_2"/>
    <property type="match status" value="1"/>
</dbReference>
<evidence type="ECO:0000256" key="6">
    <source>
        <dbReference type="ARBA" id="ARBA00022833"/>
    </source>
</evidence>
<dbReference type="Proteomes" id="UP000612746">
    <property type="component" value="Unassembled WGS sequence"/>
</dbReference>
<dbReference type="Pfam" id="PF04909">
    <property type="entry name" value="Amidohydro_2"/>
    <property type="match status" value="1"/>
</dbReference>
<dbReference type="NCBIfam" id="TIGR00856">
    <property type="entry name" value="pyrC_dimer"/>
    <property type="match status" value="1"/>
</dbReference>
<dbReference type="InterPro" id="IPR006680">
    <property type="entry name" value="Amidohydro-rel"/>
</dbReference>
<dbReference type="PANTHER" id="PTHR43137">
    <property type="entry name" value="DIHYDROOROTASE"/>
    <property type="match status" value="1"/>
</dbReference>